<dbReference type="EMBL" id="AJYA01000015">
    <property type="protein sequence ID" value="EIM77263.1"/>
    <property type="molecule type" value="Genomic_DNA"/>
</dbReference>
<gene>
    <name evidence="1" type="ORF">A3SI_06739</name>
</gene>
<evidence type="ECO:0008006" key="3">
    <source>
        <dbReference type="Google" id="ProtNLM"/>
    </source>
</evidence>
<evidence type="ECO:0000313" key="1">
    <source>
        <dbReference type="EMBL" id="EIM77263.1"/>
    </source>
</evidence>
<dbReference type="RefSeq" id="WP_009054184.1">
    <property type="nucleotide sequence ID" value="NZ_AJYA01000015.1"/>
</dbReference>
<comment type="caution">
    <text evidence="1">The sequence shown here is derived from an EMBL/GenBank/DDBJ whole genome shotgun (WGS) entry which is preliminary data.</text>
</comment>
<protein>
    <recommendedName>
        <fullName evidence="3">Polysaccharide deacetylase</fullName>
    </recommendedName>
</protein>
<dbReference type="AlphaFoldDB" id="I5C611"/>
<organism evidence="1 2">
    <name type="scientific">Nitritalea halalkaliphila LW7</name>
    <dbReference type="NCBI Taxonomy" id="1189621"/>
    <lineage>
        <taxon>Bacteria</taxon>
        <taxon>Pseudomonadati</taxon>
        <taxon>Bacteroidota</taxon>
        <taxon>Cytophagia</taxon>
        <taxon>Cytophagales</taxon>
        <taxon>Cyclobacteriaceae</taxon>
        <taxon>Nitritalea</taxon>
    </lineage>
</organism>
<name>I5C611_9BACT</name>
<reference evidence="1 2" key="1">
    <citation type="submission" date="2012-05" db="EMBL/GenBank/DDBJ databases">
        <title>Genome sequence of Nitritalea halalkaliphila LW7.</title>
        <authorList>
            <person name="Jangir P.K."/>
            <person name="Singh A."/>
            <person name="Shivaji S."/>
            <person name="Sharma R."/>
        </authorList>
    </citation>
    <scope>NUCLEOTIDE SEQUENCE [LARGE SCALE GENOMIC DNA]</scope>
    <source>
        <strain evidence="1 2">LW7</strain>
    </source>
</reference>
<evidence type="ECO:0000313" key="2">
    <source>
        <dbReference type="Proteomes" id="UP000005551"/>
    </source>
</evidence>
<dbReference type="STRING" id="1189621.A3SI_06739"/>
<accession>I5C611</accession>
<sequence length="379" mass="43563">MLLGNLKNAVRQTKAAIANIPGFRTNRKIIVFESDDWGTLRMRDKDAFKLLLTKGYPVDKCPYNRLDRLENNTDITMLAETLLKHRDSRGNPAKFTLNYISANPDFEKIRAADFTSFHFEPFLTTLKRYSDADKVEALVKEGIHNLVFQPQFHGREHVNVPLWLSRLQAKEKRFLDAFQQGMFTVAGNEVVSGRKDNLDTYGHVKTDTSLYDLEQSIREGQIIFCSTWGFHATTFIAPCYVWHPNLEPFLLKHGVKGIQGTHVQCVPLSSGFAIKRKYHFTGQKNTLGQTYLVRNVSFEPAERPQADQVDRVLKSIQNAFFWGKPAIISSHRLNFIGSLHKENREKNIEKLDMLLSQIRKRWPEVEFMSSDQLLSTISA</sequence>
<dbReference type="OrthoDB" id="2081174at2"/>
<proteinExistence type="predicted"/>
<dbReference type="Proteomes" id="UP000005551">
    <property type="component" value="Unassembled WGS sequence"/>
</dbReference>
<keyword evidence="2" id="KW-1185">Reference proteome</keyword>